<dbReference type="PANTHER" id="PTHR12526">
    <property type="entry name" value="GLYCOSYLTRANSFERASE"/>
    <property type="match status" value="1"/>
</dbReference>
<evidence type="ECO:0000259" key="1">
    <source>
        <dbReference type="Pfam" id="PF13439"/>
    </source>
</evidence>
<evidence type="ECO:0000313" key="3">
    <source>
        <dbReference type="Proteomes" id="UP000242705"/>
    </source>
</evidence>
<comment type="caution">
    <text evidence="2">The sequence shown here is derived from an EMBL/GenBank/DDBJ whole genome shotgun (WGS) entry which is preliminary data.</text>
</comment>
<dbReference type="Proteomes" id="UP000242705">
    <property type="component" value="Unassembled WGS sequence"/>
</dbReference>
<sequence length="358" mass="40515">MGRRRSVRIVEVITGGEPGGAQRHVSELVQYLASQRHQVAVIHGGGHWLSQAVEKIAPVYYLRYLQRDISWQDMAAFTALLKIMRQLRPDVIHAHSSKAGILSRLVGIILKIPVVYTSHGLVFFDSTRSWRSRKFYQLLETWAAKRSRGIITLSNMDYEFMRSVKTQAIIKKIPNGVPVRTWFPKQLGYQRRIGFIGRFSREKGLDVVLKAAEQTMSWQWIIAGDGPFRSQIIHAAERLPNLKWVGWMENLDEFFDEIDVVVQPSYKEGLPYTVLDAMAAGIPVVATPVGALTEVLGAIDAQLLCPVGNVDALIESIHYAFDHYNQIAEASYHLVKNEYNLNTQLEKTLGMLRSVVES</sequence>
<protein>
    <submittedName>
        <fullName evidence="2">Glycosyl transferase family 1</fullName>
    </submittedName>
</protein>
<gene>
    <name evidence="2" type="ORF">C7B47_00545</name>
</gene>
<name>A0A2T2X5P7_SULTH</name>
<dbReference type="PANTHER" id="PTHR12526:SF630">
    <property type="entry name" value="GLYCOSYLTRANSFERASE"/>
    <property type="match status" value="1"/>
</dbReference>
<feature type="domain" description="Glycosyltransferase subfamily 4-like N-terminal" evidence="1">
    <location>
        <begin position="18"/>
        <end position="179"/>
    </location>
</feature>
<dbReference type="EMBL" id="PXYX01000001">
    <property type="protein sequence ID" value="PSR29830.1"/>
    <property type="molecule type" value="Genomic_DNA"/>
</dbReference>
<reference evidence="2 3" key="1">
    <citation type="journal article" date="2014" name="BMC Genomics">
        <title>Comparison of environmental and isolate Sulfobacillus genomes reveals diverse carbon, sulfur, nitrogen, and hydrogen metabolisms.</title>
        <authorList>
            <person name="Justice N.B."/>
            <person name="Norman A."/>
            <person name="Brown C.T."/>
            <person name="Singh A."/>
            <person name="Thomas B.C."/>
            <person name="Banfield J.F."/>
        </authorList>
    </citation>
    <scope>NUCLEOTIDE SEQUENCE [LARGE SCALE GENOMIC DNA]</scope>
    <source>
        <strain evidence="2">AMDSBA5</strain>
    </source>
</reference>
<dbReference type="SUPFAM" id="SSF53756">
    <property type="entry name" value="UDP-Glycosyltransferase/glycogen phosphorylase"/>
    <property type="match status" value="1"/>
</dbReference>
<dbReference type="GO" id="GO:0016740">
    <property type="term" value="F:transferase activity"/>
    <property type="evidence" value="ECO:0007669"/>
    <property type="project" value="UniProtKB-KW"/>
</dbReference>
<dbReference type="Gene3D" id="3.40.50.2000">
    <property type="entry name" value="Glycogen Phosphorylase B"/>
    <property type="match status" value="2"/>
</dbReference>
<evidence type="ECO:0000313" key="2">
    <source>
        <dbReference type="EMBL" id="PSR29830.1"/>
    </source>
</evidence>
<dbReference type="AlphaFoldDB" id="A0A2T2X5P7"/>
<dbReference type="Pfam" id="PF13692">
    <property type="entry name" value="Glyco_trans_1_4"/>
    <property type="match status" value="1"/>
</dbReference>
<keyword evidence="2" id="KW-0808">Transferase</keyword>
<proteinExistence type="predicted"/>
<organism evidence="2 3">
    <name type="scientific">Sulfobacillus thermosulfidooxidans</name>
    <dbReference type="NCBI Taxonomy" id="28034"/>
    <lineage>
        <taxon>Bacteria</taxon>
        <taxon>Bacillati</taxon>
        <taxon>Bacillota</taxon>
        <taxon>Clostridia</taxon>
        <taxon>Eubacteriales</taxon>
        <taxon>Clostridiales Family XVII. Incertae Sedis</taxon>
        <taxon>Sulfobacillus</taxon>
    </lineage>
</organism>
<dbReference type="InterPro" id="IPR028098">
    <property type="entry name" value="Glyco_trans_4-like_N"/>
</dbReference>
<accession>A0A2T2X5P7</accession>
<dbReference type="Pfam" id="PF13439">
    <property type="entry name" value="Glyco_transf_4"/>
    <property type="match status" value="1"/>
</dbReference>